<dbReference type="InterPro" id="IPR045155">
    <property type="entry name" value="Beta-lactam_cat"/>
</dbReference>
<dbReference type="PRINTS" id="PR00118">
    <property type="entry name" value="BLACTAMASEA"/>
</dbReference>
<comment type="similarity">
    <text evidence="2">Belongs to the class-A beta-lactamase family.</text>
</comment>
<dbReference type="InterPro" id="IPR012338">
    <property type="entry name" value="Beta-lactam/transpept-like"/>
</dbReference>
<evidence type="ECO:0000313" key="5">
    <source>
        <dbReference type="EMBL" id="QEA15967.1"/>
    </source>
</evidence>
<dbReference type="GO" id="GO:0030655">
    <property type="term" value="P:beta-lactam antibiotic catabolic process"/>
    <property type="evidence" value="ECO:0007669"/>
    <property type="project" value="InterPro"/>
</dbReference>
<dbReference type="OrthoDB" id="9784149at2"/>
<name>A0A5B8S5E3_9SPHN</name>
<dbReference type="InterPro" id="IPR000871">
    <property type="entry name" value="Beta-lactam_class-A"/>
</dbReference>
<evidence type="ECO:0000259" key="4">
    <source>
        <dbReference type="Pfam" id="PF13354"/>
    </source>
</evidence>
<proteinExistence type="inferred from homology"/>
<protein>
    <recommendedName>
        <fullName evidence="3">beta-lactamase</fullName>
        <ecNumber evidence="3">3.5.2.6</ecNumber>
    </recommendedName>
</protein>
<dbReference type="SUPFAM" id="SSF56601">
    <property type="entry name" value="beta-lactamase/transpeptidase-like"/>
    <property type="match status" value="1"/>
</dbReference>
<dbReference type="Pfam" id="PF13354">
    <property type="entry name" value="Beta-lactamase2"/>
    <property type="match status" value="1"/>
</dbReference>
<dbReference type="PANTHER" id="PTHR35333:SF3">
    <property type="entry name" value="BETA-LACTAMASE-TYPE TRANSPEPTIDASE FOLD CONTAINING PROTEIN"/>
    <property type="match status" value="1"/>
</dbReference>
<reference evidence="5 6" key="1">
    <citation type="journal article" date="2013" name="J. Microbiol. Biotechnol.">
        <title>Novosphingobium ginsenosidimutans sp. nov., with the ability to convert ginsenoside.</title>
        <authorList>
            <person name="Kim J.K."/>
            <person name="He D."/>
            <person name="Liu Q.M."/>
            <person name="Park H.Y."/>
            <person name="Jung M.S."/>
            <person name="Yoon M.H."/>
            <person name="Kim S.C."/>
            <person name="Im W.T."/>
        </authorList>
    </citation>
    <scope>NUCLEOTIDE SEQUENCE [LARGE SCALE GENOMIC DNA]</scope>
    <source>
        <strain evidence="5 6">FW-6</strain>
    </source>
</reference>
<dbReference type="GO" id="GO:0046677">
    <property type="term" value="P:response to antibiotic"/>
    <property type="evidence" value="ECO:0007669"/>
    <property type="project" value="InterPro"/>
</dbReference>
<feature type="domain" description="Beta-lactamase class A catalytic" evidence="4">
    <location>
        <begin position="99"/>
        <end position="357"/>
    </location>
</feature>
<dbReference type="GO" id="GO:0008800">
    <property type="term" value="F:beta-lactamase activity"/>
    <property type="evidence" value="ECO:0007669"/>
    <property type="project" value="UniProtKB-EC"/>
</dbReference>
<evidence type="ECO:0000313" key="6">
    <source>
        <dbReference type="Proteomes" id="UP000321172"/>
    </source>
</evidence>
<evidence type="ECO:0000256" key="3">
    <source>
        <dbReference type="ARBA" id="ARBA00012865"/>
    </source>
</evidence>
<dbReference type="EMBL" id="CP042345">
    <property type="protein sequence ID" value="QEA15967.1"/>
    <property type="molecule type" value="Genomic_DNA"/>
</dbReference>
<keyword evidence="5" id="KW-0378">Hydrolase</keyword>
<comment type="catalytic activity">
    <reaction evidence="1">
        <text>a beta-lactam + H2O = a substituted beta-amino acid</text>
        <dbReference type="Rhea" id="RHEA:20401"/>
        <dbReference type="ChEBI" id="CHEBI:15377"/>
        <dbReference type="ChEBI" id="CHEBI:35627"/>
        <dbReference type="ChEBI" id="CHEBI:140347"/>
        <dbReference type="EC" id="3.5.2.6"/>
    </reaction>
</comment>
<dbReference type="Gene3D" id="3.40.710.10">
    <property type="entry name" value="DD-peptidase/beta-lactamase superfamily"/>
    <property type="match status" value="1"/>
</dbReference>
<evidence type="ECO:0000256" key="1">
    <source>
        <dbReference type="ARBA" id="ARBA00001526"/>
    </source>
</evidence>
<evidence type="ECO:0000256" key="2">
    <source>
        <dbReference type="ARBA" id="ARBA00009009"/>
    </source>
</evidence>
<dbReference type="Proteomes" id="UP000321172">
    <property type="component" value="Chromosome"/>
</dbReference>
<keyword evidence="6" id="KW-1185">Reference proteome</keyword>
<sequence length="388" mass="41708">MLIERNNPVSMNDRLGSRRGQVHPRRWLAAGAAVLTLAGLGSYAFGTATGGAPAFVLDLEEVGKRPTPPLFQADCSAQPAALQAELSRIAASFEGQVGIAVTKAGCDWTVGARLDQHFPQQSVSKLWVAMSVLDAVDNGRMRLDQQITITPRDLTLFNQPLQWEVLDKGVIARPVQMLMANALSLSDNTANDRLLWTVGGPNHVRAFLKSREIAGIRFGPGERLLQSAAAGLTWSPELAAGRNFEQARARLPKEVREAALAKYVADPMDGATPAGMAQALARLAKGELLSEQSTKLLLDTMGKSRSGPMRLKAGLPPGWKAFHKTGTGQELGSLATGYNDVAVVEAPDGSYYGVAVLIGQTHQPIRARMEMMQSVSAALARWHELRTS</sequence>
<organism evidence="5 6">
    <name type="scientific">Novosphingobium ginsenosidimutans</name>
    <dbReference type="NCBI Taxonomy" id="1176536"/>
    <lineage>
        <taxon>Bacteria</taxon>
        <taxon>Pseudomonadati</taxon>
        <taxon>Pseudomonadota</taxon>
        <taxon>Alphaproteobacteria</taxon>
        <taxon>Sphingomonadales</taxon>
        <taxon>Sphingomonadaceae</taxon>
        <taxon>Novosphingobium</taxon>
    </lineage>
</organism>
<accession>A0A5B8S5E3</accession>
<dbReference type="AlphaFoldDB" id="A0A5B8S5E3"/>
<dbReference type="PANTHER" id="PTHR35333">
    <property type="entry name" value="BETA-LACTAMASE"/>
    <property type="match status" value="1"/>
</dbReference>
<gene>
    <name evidence="5" type="ORF">FRF71_07385</name>
</gene>
<dbReference type="KEGG" id="ngf:FRF71_07385"/>
<dbReference type="EC" id="3.5.2.6" evidence="3"/>